<dbReference type="Proteomes" id="UP000494256">
    <property type="component" value="Unassembled WGS sequence"/>
</dbReference>
<evidence type="ECO:0000313" key="2">
    <source>
        <dbReference type="EMBL" id="CAB3225641.1"/>
    </source>
</evidence>
<protein>
    <submittedName>
        <fullName evidence="2">Uncharacterized protein</fullName>
    </submittedName>
</protein>
<organism evidence="2 3">
    <name type="scientific">Arctia plantaginis</name>
    <name type="common">Wood tiger moth</name>
    <name type="synonym">Phalaena plantaginis</name>
    <dbReference type="NCBI Taxonomy" id="874455"/>
    <lineage>
        <taxon>Eukaryota</taxon>
        <taxon>Metazoa</taxon>
        <taxon>Ecdysozoa</taxon>
        <taxon>Arthropoda</taxon>
        <taxon>Hexapoda</taxon>
        <taxon>Insecta</taxon>
        <taxon>Pterygota</taxon>
        <taxon>Neoptera</taxon>
        <taxon>Endopterygota</taxon>
        <taxon>Lepidoptera</taxon>
        <taxon>Glossata</taxon>
        <taxon>Ditrysia</taxon>
        <taxon>Noctuoidea</taxon>
        <taxon>Erebidae</taxon>
        <taxon>Arctiinae</taxon>
        <taxon>Arctia</taxon>
    </lineage>
</organism>
<evidence type="ECO:0000256" key="1">
    <source>
        <dbReference type="ARBA" id="ARBA00004123"/>
    </source>
</evidence>
<dbReference type="OrthoDB" id="2996783at2759"/>
<dbReference type="GO" id="GO:0005634">
    <property type="term" value="C:nucleus"/>
    <property type="evidence" value="ECO:0007669"/>
    <property type="project" value="UniProtKB-SubCell"/>
</dbReference>
<dbReference type="SUPFAM" id="SSF46689">
    <property type="entry name" value="Homeodomain-like"/>
    <property type="match status" value="1"/>
</dbReference>
<comment type="caution">
    <text evidence="2">The sequence shown here is derived from an EMBL/GenBank/DDBJ whole genome shotgun (WGS) entry which is preliminary data.</text>
</comment>
<evidence type="ECO:0000313" key="3">
    <source>
        <dbReference type="Proteomes" id="UP000494256"/>
    </source>
</evidence>
<dbReference type="AlphaFoldDB" id="A0A8S0Z0X0"/>
<accession>A0A8S0Z0X0</accession>
<comment type="subcellular location">
    <subcellularLocation>
        <location evidence="1">Nucleus</location>
    </subcellularLocation>
</comment>
<reference evidence="2 3" key="1">
    <citation type="submission" date="2020-04" db="EMBL/GenBank/DDBJ databases">
        <authorList>
            <person name="Wallbank WR R."/>
            <person name="Pardo Diaz C."/>
            <person name="Kozak K."/>
            <person name="Martin S."/>
            <person name="Jiggins C."/>
            <person name="Moest M."/>
            <person name="Warren A I."/>
            <person name="Byers J.R.P. K."/>
            <person name="Montejo-Kovacevich G."/>
            <person name="Yen C E."/>
        </authorList>
    </citation>
    <scope>NUCLEOTIDE SEQUENCE [LARGE SCALE GENOMIC DNA]</scope>
</reference>
<dbReference type="EMBL" id="CADEBD010000226">
    <property type="protein sequence ID" value="CAB3225641.1"/>
    <property type="molecule type" value="Genomic_DNA"/>
</dbReference>
<name>A0A8S0Z0X0_ARCPL</name>
<gene>
    <name evidence="2" type="ORF">APLA_LOCUS2354</name>
</gene>
<dbReference type="InterPro" id="IPR009057">
    <property type="entry name" value="Homeodomain-like_sf"/>
</dbReference>
<sequence>MDTTPEKAAQVVALIEVCQKQSAVARQVNISQYSVRRVDQRYQETGGYERRRGSGRARATSQATTDFSLRRLYEIVVLLPLILHIISNRCVKWKSAGGRPEEDLLKVA</sequence>
<proteinExistence type="predicted"/>